<proteinExistence type="predicted"/>
<dbReference type="EMBL" id="HACM01011722">
    <property type="protein sequence ID" value="CRZ12164.1"/>
    <property type="molecule type" value="Transcribed_RNA"/>
</dbReference>
<feature type="compositionally biased region" description="Basic and acidic residues" evidence="1">
    <location>
        <begin position="8"/>
        <end position="21"/>
    </location>
</feature>
<feature type="region of interest" description="Disordered" evidence="1">
    <location>
        <begin position="1"/>
        <end position="87"/>
    </location>
</feature>
<accession>A0A0H5RTU9</accession>
<evidence type="ECO:0000256" key="1">
    <source>
        <dbReference type="SAM" id="MobiDB-lite"/>
    </source>
</evidence>
<name>A0A0H5RTU9_9EUKA</name>
<feature type="non-terminal residue" evidence="2">
    <location>
        <position position="1"/>
    </location>
</feature>
<reference evidence="2" key="1">
    <citation type="submission" date="2015-04" db="EMBL/GenBank/DDBJ databases">
        <title>The genome sequence of the plant pathogenic Rhizarian Plasmodiophora brassicae reveals insights in its biotrophic life cycle and the origin of chitin synthesis.</title>
        <authorList>
            <person name="Schwelm A."/>
            <person name="Fogelqvist J."/>
            <person name="Knaust A."/>
            <person name="Julke S."/>
            <person name="Lilja T."/>
            <person name="Dhandapani V."/>
            <person name="Bonilla-Rosso G."/>
            <person name="Karlsson M."/>
            <person name="Shevchenko A."/>
            <person name="Choi S.R."/>
            <person name="Kim H.G."/>
            <person name="Park J.Y."/>
            <person name="Lim Y.P."/>
            <person name="Ludwig-Muller J."/>
            <person name="Dixelius C."/>
        </authorList>
    </citation>
    <scope>NUCLEOTIDE SEQUENCE</scope>
    <source>
        <tissue evidence="2">Potato root galls</tissue>
    </source>
</reference>
<evidence type="ECO:0000313" key="2">
    <source>
        <dbReference type="EMBL" id="CRZ12164.1"/>
    </source>
</evidence>
<dbReference type="AlphaFoldDB" id="A0A0H5RTU9"/>
<protein>
    <submittedName>
        <fullName evidence="2">Uncharacterized protein</fullName>
    </submittedName>
</protein>
<organism evidence="2">
    <name type="scientific">Spongospora subterranea</name>
    <dbReference type="NCBI Taxonomy" id="70186"/>
    <lineage>
        <taxon>Eukaryota</taxon>
        <taxon>Sar</taxon>
        <taxon>Rhizaria</taxon>
        <taxon>Endomyxa</taxon>
        <taxon>Phytomyxea</taxon>
        <taxon>Plasmodiophorida</taxon>
        <taxon>Plasmodiophoridae</taxon>
        <taxon>Spongospora</taxon>
    </lineage>
</organism>
<feature type="compositionally biased region" description="Polar residues" evidence="1">
    <location>
        <begin position="36"/>
        <end position="48"/>
    </location>
</feature>
<sequence length="118" mass="12490">AAAAAEEDSPRYEPAHNRTECSDSLEDPIADRPSVASWTAKTSASGRGSTRLELLDGHQVLGRRPGAMSHPLLTTEDPSSGTDPAGPFAAVETINAIARDRSERITPAVEFLAGQESY</sequence>